<dbReference type="RefSeq" id="XP_031852312.1">
    <property type="nucleotide sequence ID" value="XM_031996421.1"/>
</dbReference>
<dbReference type="AlphaFoldDB" id="A0A5E8B963"/>
<feature type="region of interest" description="Disordered" evidence="2">
    <location>
        <begin position="837"/>
        <end position="856"/>
    </location>
</feature>
<keyword evidence="4" id="KW-1185">Reference proteome</keyword>
<evidence type="ECO:0000256" key="1">
    <source>
        <dbReference type="SAM" id="Coils"/>
    </source>
</evidence>
<keyword evidence="1" id="KW-0175">Coiled coil</keyword>
<dbReference type="GeneID" id="43580521"/>
<feature type="region of interest" description="Disordered" evidence="2">
    <location>
        <begin position="36"/>
        <end position="56"/>
    </location>
</feature>
<name>A0A5E8B963_9ASCO</name>
<feature type="compositionally biased region" description="Polar residues" evidence="2">
    <location>
        <begin position="137"/>
        <end position="152"/>
    </location>
</feature>
<feature type="compositionally biased region" description="Basic and acidic residues" evidence="2">
    <location>
        <begin position="46"/>
        <end position="56"/>
    </location>
</feature>
<protein>
    <submittedName>
        <fullName evidence="3">Uncharacterized protein</fullName>
    </submittedName>
</protein>
<evidence type="ECO:0000313" key="4">
    <source>
        <dbReference type="Proteomes" id="UP000398389"/>
    </source>
</evidence>
<reference evidence="3 4" key="1">
    <citation type="submission" date="2019-09" db="EMBL/GenBank/DDBJ databases">
        <authorList>
            <person name="Brejova B."/>
        </authorList>
    </citation>
    <scope>NUCLEOTIDE SEQUENCE [LARGE SCALE GENOMIC DNA]</scope>
</reference>
<feature type="region of interest" description="Disordered" evidence="2">
    <location>
        <begin position="117"/>
        <end position="160"/>
    </location>
</feature>
<feature type="coiled-coil region" evidence="1">
    <location>
        <begin position="569"/>
        <end position="747"/>
    </location>
</feature>
<gene>
    <name evidence="3" type="ORF">SAPINGB_P001700</name>
</gene>
<proteinExistence type="predicted"/>
<evidence type="ECO:0000256" key="2">
    <source>
        <dbReference type="SAM" id="MobiDB-lite"/>
    </source>
</evidence>
<dbReference type="Proteomes" id="UP000398389">
    <property type="component" value="Unassembled WGS sequence"/>
</dbReference>
<evidence type="ECO:0000313" key="3">
    <source>
        <dbReference type="EMBL" id="VVT47416.1"/>
    </source>
</evidence>
<accession>A0A5E8B963</accession>
<feature type="compositionally biased region" description="Basic residues" evidence="2">
    <location>
        <begin position="845"/>
        <end position="856"/>
    </location>
</feature>
<organism evidence="3 4">
    <name type="scientific">Magnusiomyces paraingens</name>
    <dbReference type="NCBI Taxonomy" id="2606893"/>
    <lineage>
        <taxon>Eukaryota</taxon>
        <taxon>Fungi</taxon>
        <taxon>Dikarya</taxon>
        <taxon>Ascomycota</taxon>
        <taxon>Saccharomycotina</taxon>
        <taxon>Dipodascomycetes</taxon>
        <taxon>Dipodascales</taxon>
        <taxon>Dipodascaceae</taxon>
        <taxon>Magnusiomyces</taxon>
    </lineage>
</organism>
<sequence length="856" mass="97741">MSFRLQKIQMPNINADARRLFDDGDNNRNSTVHTLKQQQQQQQRLNEQEQEQKQQQHDMIYFDSIEKDLDEALGNHSVDPKSFTKTSMPINPNLSLAEDEDEEYSFAELNNENLDEIFNKHPKNQATKTTTKKDNSRSLSNTPLRHSLTNNQHKGDSPPSISINNEYGDLFIDQQEFEPNSKTAIEIHARKSLPNISQKSNLVTQPKFRKEKPEPHMTTPATGDDDELMVLEVQKFPSLSSTKQLKKSELGVSKSSNRFSLTKTKYSGTVGKGSHSSSDKFLDPLLASISKIQMEKNAIQSEYSVLNIKYSKANTQLEKTLGAVAALKRHVDVLVNVQNELQNDLRNIRNGPYSQIPIQLKELKSDSSSIDEAIKELGNALSSTRLTHDKLTSKLSDIKVTQSHFDTERMEHIATKARLDAALLTEEKMSQQIIDFNKEILSKIESANSNIKLGIENSIVPVKESLGKLQNIQQQHFEECDIIANGHYDSLSTMDVQMETLLSSLKDSFEESRKATIKNLEILISNQKVDLDPLKEFVSVHFDTQNKTIMDQFVSQFSSFQQLKYSEEIESLSKQLTEESASVSKLRTELENAFKLNTNLSEEITAFKSSNNANIADLKKEKEKTDGIEKELHELKEKLKKTDESAKVFQQRERKLHQEFEMEKKNISKSANARVKDLTLQIEFLKQENDRMNTEMDHLRLKEDENRETAIKLAVLERENESYKAQISEQNNSISALENRIRELDYEVLMCKNTAPITSTPKKTLKTNSDKFFEESEAFLRAIPTQKSIQMNAPQTPMHQKSDEDLSSRFLITPRHVPVVKRHREVEVVYGTQTGTGSGIMLNPKRIRNKKHSANP</sequence>
<dbReference type="EMBL" id="CABVLU010000001">
    <property type="protein sequence ID" value="VVT47416.1"/>
    <property type="molecule type" value="Genomic_DNA"/>
</dbReference>